<keyword evidence="3" id="KW-1185">Reference proteome</keyword>
<dbReference type="EMBL" id="BPVZ01000160">
    <property type="protein sequence ID" value="GKV42704.1"/>
    <property type="molecule type" value="Genomic_DNA"/>
</dbReference>
<feature type="transmembrane region" description="Helical" evidence="1">
    <location>
        <begin position="33"/>
        <end position="50"/>
    </location>
</feature>
<dbReference type="Proteomes" id="UP001054252">
    <property type="component" value="Unassembled WGS sequence"/>
</dbReference>
<keyword evidence="1" id="KW-0812">Transmembrane</keyword>
<keyword evidence="1" id="KW-0472">Membrane</keyword>
<organism evidence="2 3">
    <name type="scientific">Rubroshorea leprosula</name>
    <dbReference type="NCBI Taxonomy" id="152421"/>
    <lineage>
        <taxon>Eukaryota</taxon>
        <taxon>Viridiplantae</taxon>
        <taxon>Streptophyta</taxon>
        <taxon>Embryophyta</taxon>
        <taxon>Tracheophyta</taxon>
        <taxon>Spermatophyta</taxon>
        <taxon>Magnoliopsida</taxon>
        <taxon>eudicotyledons</taxon>
        <taxon>Gunneridae</taxon>
        <taxon>Pentapetalae</taxon>
        <taxon>rosids</taxon>
        <taxon>malvids</taxon>
        <taxon>Malvales</taxon>
        <taxon>Dipterocarpaceae</taxon>
        <taxon>Rubroshorea</taxon>
    </lineage>
</organism>
<comment type="caution">
    <text evidence="2">The sequence shown here is derived from an EMBL/GenBank/DDBJ whole genome shotgun (WGS) entry which is preliminary data.</text>
</comment>
<sequence length="70" mass="7790">MYSPCCLGLVQEKCILRPSGVPQMKRCSPLAPFVPYISVCLCFALVHCLLPTRPLTCLAYLSKFESLEPL</sequence>
<protein>
    <submittedName>
        <fullName evidence="2">Uncharacterized protein</fullName>
    </submittedName>
</protein>
<proteinExistence type="predicted"/>
<accession>A0AAV5M068</accession>
<keyword evidence="1" id="KW-1133">Transmembrane helix</keyword>
<dbReference type="AlphaFoldDB" id="A0AAV5M068"/>
<gene>
    <name evidence="2" type="ORF">SLEP1_g50083</name>
</gene>
<evidence type="ECO:0000256" key="1">
    <source>
        <dbReference type="SAM" id="Phobius"/>
    </source>
</evidence>
<evidence type="ECO:0000313" key="3">
    <source>
        <dbReference type="Proteomes" id="UP001054252"/>
    </source>
</evidence>
<name>A0AAV5M068_9ROSI</name>
<reference evidence="2 3" key="1">
    <citation type="journal article" date="2021" name="Commun. Biol.">
        <title>The genome of Shorea leprosula (Dipterocarpaceae) highlights the ecological relevance of drought in aseasonal tropical rainforests.</title>
        <authorList>
            <person name="Ng K.K.S."/>
            <person name="Kobayashi M.J."/>
            <person name="Fawcett J.A."/>
            <person name="Hatakeyama M."/>
            <person name="Paape T."/>
            <person name="Ng C.H."/>
            <person name="Ang C.C."/>
            <person name="Tnah L.H."/>
            <person name="Lee C.T."/>
            <person name="Nishiyama T."/>
            <person name="Sese J."/>
            <person name="O'Brien M.J."/>
            <person name="Copetti D."/>
            <person name="Mohd Noor M.I."/>
            <person name="Ong R.C."/>
            <person name="Putra M."/>
            <person name="Sireger I.Z."/>
            <person name="Indrioko S."/>
            <person name="Kosugi Y."/>
            <person name="Izuno A."/>
            <person name="Isagi Y."/>
            <person name="Lee S.L."/>
            <person name="Shimizu K.K."/>
        </authorList>
    </citation>
    <scope>NUCLEOTIDE SEQUENCE [LARGE SCALE GENOMIC DNA]</scope>
    <source>
        <strain evidence="2">214</strain>
    </source>
</reference>
<evidence type="ECO:0000313" key="2">
    <source>
        <dbReference type="EMBL" id="GKV42704.1"/>
    </source>
</evidence>